<gene>
    <name evidence="2" type="ORF">ASPFODRAFT_484868</name>
</gene>
<protein>
    <submittedName>
        <fullName evidence="2">Uncharacterized protein</fullName>
    </submittedName>
</protein>
<feature type="transmembrane region" description="Helical" evidence="1">
    <location>
        <begin position="111"/>
        <end position="131"/>
    </location>
</feature>
<sequence length="144" mass="16455">MILSMPFNISDTTFPSDLSPILRANSMDDDPWLEIYDNVGYYYLSLRRTRVTYCFPTTMTLIILSWHELLSPSPILYTISRTILQRSMQLDTTPRQQRSQLLRKACIGNNILSSLVIGFGMWVCMTSPLMINLSKTQPPSALLS</sequence>
<evidence type="ECO:0000313" key="3">
    <source>
        <dbReference type="Proteomes" id="UP000184063"/>
    </source>
</evidence>
<dbReference type="EMBL" id="KV878238">
    <property type="protein sequence ID" value="OJZ89244.1"/>
    <property type="molecule type" value="Genomic_DNA"/>
</dbReference>
<organism evidence="2 3">
    <name type="scientific">Aspergillus luchuensis (strain CBS 106.47)</name>
    <dbReference type="NCBI Taxonomy" id="1137211"/>
    <lineage>
        <taxon>Eukaryota</taxon>
        <taxon>Fungi</taxon>
        <taxon>Dikarya</taxon>
        <taxon>Ascomycota</taxon>
        <taxon>Pezizomycotina</taxon>
        <taxon>Eurotiomycetes</taxon>
        <taxon>Eurotiomycetidae</taxon>
        <taxon>Eurotiales</taxon>
        <taxon>Aspergillaceae</taxon>
        <taxon>Aspergillus</taxon>
        <taxon>Aspergillus subgen. Circumdati</taxon>
    </lineage>
</organism>
<proteinExistence type="predicted"/>
<accession>A0A1M3TRP6</accession>
<reference evidence="3" key="1">
    <citation type="journal article" date="2017" name="Genome Biol.">
        <title>Comparative genomics reveals high biological diversity and specific adaptations in the industrially and medically important fungal genus Aspergillus.</title>
        <authorList>
            <person name="de Vries R.P."/>
            <person name="Riley R."/>
            <person name="Wiebenga A."/>
            <person name="Aguilar-Osorio G."/>
            <person name="Amillis S."/>
            <person name="Uchima C.A."/>
            <person name="Anderluh G."/>
            <person name="Asadollahi M."/>
            <person name="Askin M."/>
            <person name="Barry K."/>
            <person name="Battaglia E."/>
            <person name="Bayram O."/>
            <person name="Benocci T."/>
            <person name="Braus-Stromeyer S.A."/>
            <person name="Caldana C."/>
            <person name="Canovas D."/>
            <person name="Cerqueira G.C."/>
            <person name="Chen F."/>
            <person name="Chen W."/>
            <person name="Choi C."/>
            <person name="Clum A."/>
            <person name="Dos Santos R.A."/>
            <person name="Damasio A.R."/>
            <person name="Diallinas G."/>
            <person name="Emri T."/>
            <person name="Fekete E."/>
            <person name="Flipphi M."/>
            <person name="Freyberg S."/>
            <person name="Gallo A."/>
            <person name="Gournas C."/>
            <person name="Habgood R."/>
            <person name="Hainaut M."/>
            <person name="Harispe M.L."/>
            <person name="Henrissat B."/>
            <person name="Hilden K.S."/>
            <person name="Hope R."/>
            <person name="Hossain A."/>
            <person name="Karabika E."/>
            <person name="Karaffa L."/>
            <person name="Karanyi Z."/>
            <person name="Krasevec N."/>
            <person name="Kuo A."/>
            <person name="Kusch H."/>
            <person name="LaButti K."/>
            <person name="Lagendijk E.L."/>
            <person name="Lapidus A."/>
            <person name="Levasseur A."/>
            <person name="Lindquist E."/>
            <person name="Lipzen A."/>
            <person name="Logrieco A.F."/>
            <person name="MacCabe A."/>
            <person name="Maekelae M.R."/>
            <person name="Malavazi I."/>
            <person name="Melin P."/>
            <person name="Meyer V."/>
            <person name="Mielnichuk N."/>
            <person name="Miskei M."/>
            <person name="Molnar A.P."/>
            <person name="Mule G."/>
            <person name="Ngan C.Y."/>
            <person name="Orejas M."/>
            <person name="Orosz E."/>
            <person name="Ouedraogo J.P."/>
            <person name="Overkamp K.M."/>
            <person name="Park H.-S."/>
            <person name="Perrone G."/>
            <person name="Piumi F."/>
            <person name="Punt P.J."/>
            <person name="Ram A.F."/>
            <person name="Ramon A."/>
            <person name="Rauscher S."/>
            <person name="Record E."/>
            <person name="Riano-Pachon D.M."/>
            <person name="Robert V."/>
            <person name="Roehrig J."/>
            <person name="Ruller R."/>
            <person name="Salamov A."/>
            <person name="Salih N.S."/>
            <person name="Samson R.A."/>
            <person name="Sandor E."/>
            <person name="Sanguinetti M."/>
            <person name="Schuetze T."/>
            <person name="Sepcic K."/>
            <person name="Shelest E."/>
            <person name="Sherlock G."/>
            <person name="Sophianopoulou V."/>
            <person name="Squina F.M."/>
            <person name="Sun H."/>
            <person name="Susca A."/>
            <person name="Todd R.B."/>
            <person name="Tsang A."/>
            <person name="Unkles S.E."/>
            <person name="van de Wiele N."/>
            <person name="van Rossen-Uffink D."/>
            <person name="Oliveira J.V."/>
            <person name="Vesth T.C."/>
            <person name="Visser J."/>
            <person name="Yu J.-H."/>
            <person name="Zhou M."/>
            <person name="Andersen M.R."/>
            <person name="Archer D.B."/>
            <person name="Baker S.E."/>
            <person name="Benoit I."/>
            <person name="Brakhage A.A."/>
            <person name="Braus G.H."/>
            <person name="Fischer R."/>
            <person name="Frisvad J.C."/>
            <person name="Goldman G.H."/>
            <person name="Houbraken J."/>
            <person name="Oakley B."/>
            <person name="Pocsi I."/>
            <person name="Scazzocchio C."/>
            <person name="Seiboth B."/>
            <person name="vanKuyk P.A."/>
            <person name="Wortman J."/>
            <person name="Dyer P.S."/>
            <person name="Grigoriev I.V."/>
        </authorList>
    </citation>
    <scope>NUCLEOTIDE SEQUENCE [LARGE SCALE GENOMIC DNA]</scope>
    <source>
        <strain evidence="3">CBS 106.47</strain>
    </source>
</reference>
<keyword evidence="1" id="KW-0812">Transmembrane</keyword>
<dbReference type="Proteomes" id="UP000184063">
    <property type="component" value="Unassembled WGS sequence"/>
</dbReference>
<dbReference type="VEuPathDB" id="FungiDB:ASPFODRAFT_484868"/>
<dbReference type="AlphaFoldDB" id="A0A1M3TRP6"/>
<name>A0A1M3TRP6_ASPLC</name>
<evidence type="ECO:0000313" key="2">
    <source>
        <dbReference type="EMBL" id="OJZ89244.1"/>
    </source>
</evidence>
<keyword evidence="1" id="KW-1133">Transmembrane helix</keyword>
<evidence type="ECO:0000256" key="1">
    <source>
        <dbReference type="SAM" id="Phobius"/>
    </source>
</evidence>
<keyword evidence="1" id="KW-0472">Membrane</keyword>